<evidence type="ECO:0000313" key="2">
    <source>
        <dbReference type="Proteomes" id="UP000785679"/>
    </source>
</evidence>
<dbReference type="InterPro" id="IPR038586">
    <property type="entry name" value="Tctex-1-like_sf"/>
</dbReference>
<dbReference type="GO" id="GO:0005737">
    <property type="term" value="C:cytoplasm"/>
    <property type="evidence" value="ECO:0007669"/>
    <property type="project" value="TreeGrafter"/>
</dbReference>
<dbReference type="OrthoDB" id="10059120at2759"/>
<dbReference type="GO" id="GO:0005868">
    <property type="term" value="C:cytoplasmic dynein complex"/>
    <property type="evidence" value="ECO:0007669"/>
    <property type="project" value="TreeGrafter"/>
</dbReference>
<sequence length="122" mass="14070">MEDQGNEEDISFPSEDVERCVQDSVEQVLATAQWDEKMVPQWINDICEKAMKQLTELGRPYKFVVTCMLMQKTQQSGAQTVLSCSWENQTDGYYQIIYPPQRAKDSAQKTIQCIATVFCVRF</sequence>
<keyword evidence="2" id="KW-1185">Reference proteome</keyword>
<proteinExistence type="predicted"/>
<dbReference type="Pfam" id="PF03645">
    <property type="entry name" value="Tctex-1"/>
    <property type="match status" value="1"/>
</dbReference>
<name>A0A8J8NIU1_HALGN</name>
<dbReference type="AlphaFoldDB" id="A0A8J8NIU1"/>
<comment type="caution">
    <text evidence="1">The sequence shown here is derived from an EMBL/GenBank/DDBJ whole genome shotgun (WGS) entry which is preliminary data.</text>
</comment>
<evidence type="ECO:0008006" key="3">
    <source>
        <dbReference type="Google" id="ProtNLM"/>
    </source>
</evidence>
<dbReference type="EMBL" id="RRYP01016006">
    <property type="protein sequence ID" value="TNV75255.1"/>
    <property type="molecule type" value="Genomic_DNA"/>
</dbReference>
<dbReference type="PANTHER" id="PTHR21255:SF4">
    <property type="entry name" value="DYNEIN LIGHT CHAIN TCTEX-TYPE"/>
    <property type="match status" value="1"/>
</dbReference>
<gene>
    <name evidence="1" type="ORF">FGO68_gene5695</name>
</gene>
<dbReference type="Proteomes" id="UP000785679">
    <property type="component" value="Unassembled WGS sequence"/>
</dbReference>
<dbReference type="Gene3D" id="3.30.1140.40">
    <property type="entry name" value="Tctex-1"/>
    <property type="match status" value="1"/>
</dbReference>
<evidence type="ECO:0000313" key="1">
    <source>
        <dbReference type="EMBL" id="TNV75255.1"/>
    </source>
</evidence>
<protein>
    <recommendedName>
        <fullName evidence="3">Dynein light chain Tctex-type 1</fullName>
    </recommendedName>
</protein>
<reference evidence="1" key="1">
    <citation type="submission" date="2019-06" db="EMBL/GenBank/DDBJ databases">
        <authorList>
            <person name="Zheng W."/>
        </authorList>
    </citation>
    <scope>NUCLEOTIDE SEQUENCE</scope>
    <source>
        <strain evidence="1">QDHG01</strain>
    </source>
</reference>
<dbReference type="CDD" id="cd21455">
    <property type="entry name" value="DLC-like_DYNLT1_DYNLT3"/>
    <property type="match status" value="1"/>
</dbReference>
<dbReference type="GO" id="GO:0045505">
    <property type="term" value="F:dynein intermediate chain binding"/>
    <property type="evidence" value="ECO:0007669"/>
    <property type="project" value="TreeGrafter"/>
</dbReference>
<accession>A0A8J8NIU1</accession>
<dbReference type="InterPro" id="IPR005334">
    <property type="entry name" value="Tctex-1-like"/>
</dbReference>
<dbReference type="PANTHER" id="PTHR21255">
    <property type="entry name" value="T-COMPLEX-ASSOCIATED-TESTIS-EXPRESSED 1/ DYNEIN LIGHT CHAIN"/>
    <property type="match status" value="1"/>
</dbReference>
<organism evidence="1 2">
    <name type="scientific">Halteria grandinella</name>
    <dbReference type="NCBI Taxonomy" id="5974"/>
    <lineage>
        <taxon>Eukaryota</taxon>
        <taxon>Sar</taxon>
        <taxon>Alveolata</taxon>
        <taxon>Ciliophora</taxon>
        <taxon>Intramacronucleata</taxon>
        <taxon>Spirotrichea</taxon>
        <taxon>Stichotrichia</taxon>
        <taxon>Sporadotrichida</taxon>
        <taxon>Halteriidae</taxon>
        <taxon>Halteria</taxon>
    </lineage>
</organism>
<dbReference type="GO" id="GO:0007018">
    <property type="term" value="P:microtubule-based movement"/>
    <property type="evidence" value="ECO:0007669"/>
    <property type="project" value="TreeGrafter"/>
</dbReference>